<dbReference type="OrthoDB" id="76388at2759"/>
<dbReference type="CDD" id="cd06548">
    <property type="entry name" value="GH18_chitinase"/>
    <property type="match status" value="1"/>
</dbReference>
<dbReference type="SMART" id="SM00636">
    <property type="entry name" value="Glyco_18"/>
    <property type="match status" value="1"/>
</dbReference>
<evidence type="ECO:0000256" key="3">
    <source>
        <dbReference type="ARBA" id="ARBA00008682"/>
    </source>
</evidence>
<keyword evidence="5" id="KW-0964">Secreted</keyword>
<keyword evidence="10" id="KW-0624">Polysaccharide degradation</keyword>
<evidence type="ECO:0000256" key="9">
    <source>
        <dbReference type="ARBA" id="ARBA00023295"/>
    </source>
</evidence>
<evidence type="ECO:0000313" key="14">
    <source>
        <dbReference type="EMBL" id="PGG97514.1"/>
    </source>
</evidence>
<feature type="signal peptide" evidence="12">
    <location>
        <begin position="1"/>
        <end position="16"/>
    </location>
</feature>
<dbReference type="AlphaFoldDB" id="A0A2B7WLI2"/>
<name>A0A2B7WLI2_POLH7</name>
<accession>A0A2B7WLI2</accession>
<dbReference type="GO" id="GO:0008843">
    <property type="term" value="F:endochitinase activity"/>
    <property type="evidence" value="ECO:0007669"/>
    <property type="project" value="UniProtKB-EC"/>
</dbReference>
<keyword evidence="6 11" id="KW-0378">Hydrolase</keyword>
<dbReference type="GO" id="GO:0000272">
    <property type="term" value="P:polysaccharide catabolic process"/>
    <property type="evidence" value="ECO:0007669"/>
    <property type="project" value="UniProtKB-KW"/>
</dbReference>
<dbReference type="GO" id="GO:0008061">
    <property type="term" value="F:chitin binding"/>
    <property type="evidence" value="ECO:0007669"/>
    <property type="project" value="InterPro"/>
</dbReference>
<comment type="catalytic activity">
    <reaction evidence="1">
        <text>Random endo-hydrolysis of N-acetyl-beta-D-glucosaminide (1-&gt;4)-beta-linkages in chitin and chitodextrins.</text>
        <dbReference type="EC" id="3.2.1.14"/>
    </reaction>
</comment>
<evidence type="ECO:0000256" key="6">
    <source>
        <dbReference type="ARBA" id="ARBA00022801"/>
    </source>
</evidence>
<organism evidence="14 15">
    <name type="scientific">Polytolypa hystricis (strain UAMH7299)</name>
    <dbReference type="NCBI Taxonomy" id="1447883"/>
    <lineage>
        <taxon>Eukaryota</taxon>
        <taxon>Fungi</taxon>
        <taxon>Dikarya</taxon>
        <taxon>Ascomycota</taxon>
        <taxon>Pezizomycotina</taxon>
        <taxon>Eurotiomycetes</taxon>
        <taxon>Eurotiomycetidae</taxon>
        <taxon>Onygenales</taxon>
        <taxon>Onygenales incertae sedis</taxon>
        <taxon>Polytolypa</taxon>
    </lineage>
</organism>
<keyword evidence="12" id="KW-0732">Signal</keyword>
<reference evidence="14 15" key="1">
    <citation type="submission" date="2017-10" db="EMBL/GenBank/DDBJ databases">
        <title>Comparative genomics in systemic dimorphic fungi from Ajellomycetaceae.</title>
        <authorList>
            <person name="Munoz J.F."/>
            <person name="Mcewen J.G."/>
            <person name="Clay O.K."/>
            <person name="Cuomo C.A."/>
        </authorList>
    </citation>
    <scope>NUCLEOTIDE SEQUENCE [LARGE SCALE GENOMIC DNA]</scope>
    <source>
        <strain evidence="14 15">UAMH7299</strain>
    </source>
</reference>
<dbReference type="PROSITE" id="PS01095">
    <property type="entry name" value="GH18_1"/>
    <property type="match status" value="1"/>
</dbReference>
<protein>
    <recommendedName>
        <fullName evidence="4">chitinase</fullName>
        <ecNumber evidence="4">3.2.1.14</ecNumber>
    </recommendedName>
</protein>
<dbReference type="InterPro" id="IPR011583">
    <property type="entry name" value="Chitinase_II/V-like_cat"/>
</dbReference>
<dbReference type="Gene3D" id="3.20.20.80">
    <property type="entry name" value="Glycosidases"/>
    <property type="match status" value="1"/>
</dbReference>
<dbReference type="PANTHER" id="PTHR11177">
    <property type="entry name" value="CHITINASE"/>
    <property type="match status" value="1"/>
</dbReference>
<keyword evidence="15" id="KW-1185">Reference proteome</keyword>
<comment type="caution">
    <text evidence="14">The sequence shown here is derived from an EMBL/GenBank/DDBJ whole genome shotgun (WGS) entry which is preliminary data.</text>
</comment>
<dbReference type="InterPro" id="IPR001579">
    <property type="entry name" value="Glyco_hydro_18_chit_AS"/>
</dbReference>
<dbReference type="Pfam" id="PF00704">
    <property type="entry name" value="Glyco_hydro_18"/>
    <property type="match status" value="1"/>
</dbReference>
<dbReference type="SUPFAM" id="SSF51445">
    <property type="entry name" value="(Trans)glycosidases"/>
    <property type="match status" value="1"/>
</dbReference>
<gene>
    <name evidence="14" type="ORF">AJ80_09683</name>
</gene>
<dbReference type="SUPFAM" id="SSF54556">
    <property type="entry name" value="Chitinase insertion domain"/>
    <property type="match status" value="1"/>
</dbReference>
<evidence type="ECO:0000256" key="11">
    <source>
        <dbReference type="RuleBase" id="RU000489"/>
    </source>
</evidence>
<evidence type="ECO:0000256" key="4">
    <source>
        <dbReference type="ARBA" id="ARBA00012729"/>
    </source>
</evidence>
<dbReference type="InterPro" id="IPR050314">
    <property type="entry name" value="Glycosyl_Hydrlase_18"/>
</dbReference>
<dbReference type="STRING" id="1447883.A0A2B7WLI2"/>
<feature type="domain" description="GH18" evidence="13">
    <location>
        <begin position="17"/>
        <end position="380"/>
    </location>
</feature>
<keyword evidence="7" id="KW-0146">Chitin degradation</keyword>
<evidence type="ECO:0000256" key="5">
    <source>
        <dbReference type="ARBA" id="ARBA00022525"/>
    </source>
</evidence>
<dbReference type="PANTHER" id="PTHR11177:SF317">
    <property type="entry name" value="CHITINASE 12-RELATED"/>
    <property type="match status" value="1"/>
</dbReference>
<proteinExistence type="inferred from homology"/>
<comment type="subcellular location">
    <subcellularLocation>
        <location evidence="2">Secreted</location>
    </subcellularLocation>
</comment>
<dbReference type="FunFam" id="3.10.50.10:FF:000005">
    <property type="entry name" value="Endochitinase B1"/>
    <property type="match status" value="1"/>
</dbReference>
<feature type="chain" id="PRO_5012089506" description="chitinase" evidence="12">
    <location>
        <begin position="17"/>
        <end position="402"/>
    </location>
</feature>
<comment type="similarity">
    <text evidence="3">Belongs to the glycosyl hydrolase 18 family. Chitinase class V subfamily.</text>
</comment>
<keyword evidence="9 11" id="KW-0326">Glycosidase</keyword>
<dbReference type="InterPro" id="IPR029070">
    <property type="entry name" value="Chitinase_insertion_sf"/>
</dbReference>
<dbReference type="GO" id="GO:0006032">
    <property type="term" value="P:chitin catabolic process"/>
    <property type="evidence" value="ECO:0007669"/>
    <property type="project" value="UniProtKB-KW"/>
</dbReference>
<evidence type="ECO:0000256" key="10">
    <source>
        <dbReference type="ARBA" id="ARBA00023326"/>
    </source>
</evidence>
<keyword evidence="8" id="KW-0119">Carbohydrate metabolism</keyword>
<dbReference type="Gene3D" id="3.10.50.10">
    <property type="match status" value="1"/>
</dbReference>
<dbReference type="GO" id="GO:0005576">
    <property type="term" value="C:extracellular region"/>
    <property type="evidence" value="ECO:0007669"/>
    <property type="project" value="UniProtKB-SubCell"/>
</dbReference>
<dbReference type="FunFam" id="3.20.20.80:FF:000075">
    <property type="entry name" value="Sporulation-specific chitinase"/>
    <property type="match status" value="1"/>
</dbReference>
<evidence type="ECO:0000256" key="1">
    <source>
        <dbReference type="ARBA" id="ARBA00000822"/>
    </source>
</evidence>
<dbReference type="PROSITE" id="PS51910">
    <property type="entry name" value="GH18_2"/>
    <property type="match status" value="1"/>
</dbReference>
<evidence type="ECO:0000256" key="2">
    <source>
        <dbReference type="ARBA" id="ARBA00004613"/>
    </source>
</evidence>
<evidence type="ECO:0000259" key="13">
    <source>
        <dbReference type="PROSITE" id="PS51910"/>
    </source>
</evidence>
<sequence length="402" mass="44033">MATLILLLCLVEMAHAYRSVAYFVNWGIYARNYMPADLPANQLTHVNYAFADVNPNSGEIVLSDPYADIEKHFPGDSWSSESEDLFGSLKQLFILKQENRKLKVLLSIGGWGAYSLNLAMAASTPKGRSNFARSAVQLISDLGLDGLDIDWEFPRDKGEADNFLELLRETYEALEQRMGIHGGPVILTAAVSAGPDKYELLDLKAMDQYISFWNLMAYDYAGSWDSATGHQANLFPSPLAARTPFSTEAALDYYIETAGLNGSKINLGIPLYGRAFCGTDGLGLPFCGVGDGSWEDGVWDYKVLPLPGSTEFYDNDAAASYSYDVSKNMLVTYDSVKSVQRKAAYIKQRGLGGVMYWEASGDVADSRSIIAAAAASLGVLDETCNLLTYPTSKYKTIREGGR</sequence>
<evidence type="ECO:0000256" key="8">
    <source>
        <dbReference type="ARBA" id="ARBA00023277"/>
    </source>
</evidence>
<dbReference type="Proteomes" id="UP000224634">
    <property type="component" value="Unassembled WGS sequence"/>
</dbReference>
<evidence type="ECO:0000256" key="12">
    <source>
        <dbReference type="SAM" id="SignalP"/>
    </source>
</evidence>
<dbReference type="InterPro" id="IPR001223">
    <property type="entry name" value="Glyco_hydro18_cat"/>
</dbReference>
<dbReference type="EMBL" id="PDNA01000319">
    <property type="protein sequence ID" value="PGG97514.1"/>
    <property type="molecule type" value="Genomic_DNA"/>
</dbReference>
<dbReference type="EC" id="3.2.1.14" evidence="4"/>
<evidence type="ECO:0000313" key="15">
    <source>
        <dbReference type="Proteomes" id="UP000224634"/>
    </source>
</evidence>
<dbReference type="InterPro" id="IPR017853">
    <property type="entry name" value="GH"/>
</dbReference>
<evidence type="ECO:0000256" key="7">
    <source>
        <dbReference type="ARBA" id="ARBA00023024"/>
    </source>
</evidence>